<sequence>MDTKEHYYQDDPKIGPPDVRTDLPGIDYYFIGNGHILAAIQVCTSGSATPLGLLVMHPERFGSKRQALTMDSRDGLRPTMIRLREGRELRHPLAERVRSAWIQINDIPAVLASWSHGDLAVEERFYCPDRSSPALIREIRIVSSTGSPRDLILVTGPEKAQLEAGLQLYENTPVTLTLEYSLEELDAQTMCRTRLRKTPVKNIPAADYWNTLGTFQSSSKLLDHLFAVSRNQIAAVPAASGAMDASIWQYNREWLRDQTMVVMSRIMLGEFESSQVALRRLMNDFVSEGGDTVDSGCLRPALETELDQNGEILTALRTYVDWTGDSSIVEEFWPKIEATAEFPLRKMFRHEPSGLLHNQRDYWERHIVHGIQDGLELAHQLYVSAGLSDAARLARLMGREEKAQRWESEGRRLQRAIMMDKQYSLIDEGRFIKRRDISGSVQREIRPREGADLPSEIPLMREGPHLLDPDSASVIPIAMEFIDPKCELARCTLEQTEELWNQQWEGGGYSRYNITSEAGSPAPWPIATVRIAAAYFENGDDEKVWRALEWIGSAPGSRSGSWFEFYGPSPVPPYPQVGVIPWTWAEIVRFHIHHLLGVRPELDHLILRPRLLPGMKSMSADLRLRNFRLRLKISKAEPGERPGFTMENRYFPCSAAGVKIPWPEKDLAVTAVLD</sequence>
<dbReference type="InterPro" id="IPR008928">
    <property type="entry name" value="6-hairpin_glycosidase_sf"/>
</dbReference>
<dbReference type="Proteomes" id="UP000777784">
    <property type="component" value="Unassembled WGS sequence"/>
</dbReference>
<organism evidence="1 2">
    <name type="scientific">Eiseniibacteriota bacterium</name>
    <dbReference type="NCBI Taxonomy" id="2212470"/>
    <lineage>
        <taxon>Bacteria</taxon>
        <taxon>Candidatus Eiseniibacteriota</taxon>
    </lineage>
</organism>
<proteinExistence type="predicted"/>
<dbReference type="GO" id="GO:0005975">
    <property type="term" value="P:carbohydrate metabolic process"/>
    <property type="evidence" value="ECO:0007669"/>
    <property type="project" value="InterPro"/>
</dbReference>
<dbReference type="EMBL" id="JAHJDP010000074">
    <property type="protein sequence ID" value="MBU2691754.1"/>
    <property type="molecule type" value="Genomic_DNA"/>
</dbReference>
<gene>
    <name evidence="1" type="ORF">KJ970_12580</name>
</gene>
<evidence type="ECO:0008006" key="3">
    <source>
        <dbReference type="Google" id="ProtNLM"/>
    </source>
</evidence>
<dbReference type="Gene3D" id="1.50.10.10">
    <property type="match status" value="1"/>
</dbReference>
<name>A0A948RY70_UNCEI</name>
<dbReference type="InterPro" id="IPR012341">
    <property type="entry name" value="6hp_glycosidase-like_sf"/>
</dbReference>
<dbReference type="AlphaFoldDB" id="A0A948RY70"/>
<reference evidence="1" key="1">
    <citation type="submission" date="2021-05" db="EMBL/GenBank/DDBJ databases">
        <title>Energy efficiency and biological interactions define the core microbiome of deep oligotrophic groundwater.</title>
        <authorList>
            <person name="Mehrshad M."/>
            <person name="Lopez-Fernandez M."/>
            <person name="Bell E."/>
            <person name="Bernier-Latmani R."/>
            <person name="Bertilsson S."/>
            <person name="Dopson M."/>
        </authorList>
    </citation>
    <scope>NUCLEOTIDE SEQUENCE</scope>
    <source>
        <strain evidence="1">Modern_marine.mb.64</strain>
    </source>
</reference>
<evidence type="ECO:0000313" key="2">
    <source>
        <dbReference type="Proteomes" id="UP000777784"/>
    </source>
</evidence>
<comment type="caution">
    <text evidence="1">The sequence shown here is derived from an EMBL/GenBank/DDBJ whole genome shotgun (WGS) entry which is preliminary data.</text>
</comment>
<accession>A0A948RY70</accession>
<dbReference type="SUPFAM" id="SSF48208">
    <property type="entry name" value="Six-hairpin glycosidases"/>
    <property type="match status" value="1"/>
</dbReference>
<protein>
    <recommendedName>
        <fullName evidence="3">Glycogen debranching enzyme C-terminal domain-containing protein</fullName>
    </recommendedName>
</protein>
<evidence type="ECO:0000313" key="1">
    <source>
        <dbReference type="EMBL" id="MBU2691754.1"/>
    </source>
</evidence>